<accession>A0ABV9CCX5</accession>
<dbReference type="Proteomes" id="UP001596004">
    <property type="component" value="Unassembled WGS sequence"/>
</dbReference>
<feature type="chain" id="PRO_5045417028" evidence="1">
    <location>
        <begin position="31"/>
        <end position="169"/>
    </location>
</feature>
<keyword evidence="4" id="KW-1185">Reference proteome</keyword>
<dbReference type="CDD" id="cd00161">
    <property type="entry name" value="beta-trefoil_Ricin-like"/>
    <property type="match status" value="1"/>
</dbReference>
<comment type="caution">
    <text evidence="3">The sequence shown here is derived from an EMBL/GenBank/DDBJ whole genome shotgun (WGS) entry which is preliminary data.</text>
</comment>
<dbReference type="InterPro" id="IPR000772">
    <property type="entry name" value="Ricin_B_lectin"/>
</dbReference>
<proteinExistence type="predicted"/>
<dbReference type="PROSITE" id="PS50231">
    <property type="entry name" value="RICIN_B_LECTIN"/>
    <property type="match status" value="1"/>
</dbReference>
<evidence type="ECO:0000313" key="3">
    <source>
        <dbReference type="EMBL" id="MFC4530964.1"/>
    </source>
</evidence>
<dbReference type="InterPro" id="IPR035992">
    <property type="entry name" value="Ricin_B-like_lectins"/>
</dbReference>
<evidence type="ECO:0000313" key="4">
    <source>
        <dbReference type="Proteomes" id="UP001596004"/>
    </source>
</evidence>
<protein>
    <submittedName>
        <fullName evidence="3">RICIN domain-containing protein</fullName>
    </submittedName>
</protein>
<dbReference type="Gene3D" id="2.80.10.50">
    <property type="match status" value="2"/>
</dbReference>
<sequence length="169" mass="18530">MRRKFTKAARALAVVSGCAAIVAGTTGASAAVDTAAAPGPIRSHANWRCLDADLTTIGSNGTKVQLWNCNGWNNQKWTYDVQTHTIRSQYNGRCLDADLNTIGSNGTKVQLWNCNGWSNQKWIYDAISHTIYSMYNGRCLDADLNGIGSNGTKVQLWNCNGWANQKWTI</sequence>
<organism evidence="3 4">
    <name type="scientific">Sphaerisporangium dianthi</name>
    <dbReference type="NCBI Taxonomy" id="1436120"/>
    <lineage>
        <taxon>Bacteria</taxon>
        <taxon>Bacillati</taxon>
        <taxon>Actinomycetota</taxon>
        <taxon>Actinomycetes</taxon>
        <taxon>Streptosporangiales</taxon>
        <taxon>Streptosporangiaceae</taxon>
        <taxon>Sphaerisporangium</taxon>
    </lineage>
</organism>
<dbReference type="RefSeq" id="WP_380839154.1">
    <property type="nucleotide sequence ID" value="NZ_JBHSFP010000004.1"/>
</dbReference>
<keyword evidence="1" id="KW-0732">Signal</keyword>
<evidence type="ECO:0000259" key="2">
    <source>
        <dbReference type="SMART" id="SM00458"/>
    </source>
</evidence>
<dbReference type="EMBL" id="JBHSFP010000004">
    <property type="protein sequence ID" value="MFC4530964.1"/>
    <property type="molecule type" value="Genomic_DNA"/>
</dbReference>
<dbReference type="SMART" id="SM00458">
    <property type="entry name" value="RICIN"/>
    <property type="match status" value="1"/>
</dbReference>
<name>A0ABV9CCX5_9ACTN</name>
<gene>
    <name evidence="3" type="ORF">ACFO60_09330</name>
</gene>
<dbReference type="SUPFAM" id="SSF50370">
    <property type="entry name" value="Ricin B-like lectins"/>
    <property type="match status" value="1"/>
</dbReference>
<dbReference type="Pfam" id="PF00652">
    <property type="entry name" value="Ricin_B_lectin"/>
    <property type="match status" value="1"/>
</dbReference>
<feature type="signal peptide" evidence="1">
    <location>
        <begin position="1"/>
        <end position="30"/>
    </location>
</feature>
<feature type="domain" description="Ricin B lectin" evidence="2">
    <location>
        <begin position="36"/>
        <end position="169"/>
    </location>
</feature>
<evidence type="ECO:0000256" key="1">
    <source>
        <dbReference type="SAM" id="SignalP"/>
    </source>
</evidence>
<reference evidence="4" key="1">
    <citation type="journal article" date="2019" name="Int. J. Syst. Evol. Microbiol.">
        <title>The Global Catalogue of Microorganisms (GCM) 10K type strain sequencing project: providing services to taxonomists for standard genome sequencing and annotation.</title>
        <authorList>
            <consortium name="The Broad Institute Genomics Platform"/>
            <consortium name="The Broad Institute Genome Sequencing Center for Infectious Disease"/>
            <person name="Wu L."/>
            <person name="Ma J."/>
        </authorList>
    </citation>
    <scope>NUCLEOTIDE SEQUENCE [LARGE SCALE GENOMIC DNA]</scope>
    <source>
        <strain evidence="4">CGMCC 4.7132</strain>
    </source>
</reference>